<dbReference type="AlphaFoldDB" id="A0A9Q5W899"/>
<evidence type="ECO:0000256" key="3">
    <source>
        <dbReference type="ARBA" id="ARBA00022989"/>
    </source>
</evidence>
<feature type="transmembrane region" description="Helical" evidence="5">
    <location>
        <begin position="43"/>
        <end position="65"/>
    </location>
</feature>
<organism evidence="6 7">
    <name type="scientific">Cylindrospermopsis raciborskii CENA302</name>
    <dbReference type="NCBI Taxonomy" id="1170768"/>
    <lineage>
        <taxon>Bacteria</taxon>
        <taxon>Bacillati</taxon>
        <taxon>Cyanobacteriota</taxon>
        <taxon>Cyanophyceae</taxon>
        <taxon>Nostocales</taxon>
        <taxon>Aphanizomenonaceae</taxon>
        <taxon>Cylindrospermopsis</taxon>
    </lineage>
</organism>
<evidence type="ECO:0000313" key="7">
    <source>
        <dbReference type="Proteomes" id="UP000190056"/>
    </source>
</evidence>
<comment type="similarity">
    <text evidence="5">Belongs to the UPF0182 family.</text>
</comment>
<comment type="subcellular location">
    <subcellularLocation>
        <location evidence="5">Cell membrane</location>
        <topology evidence="5">Multi-pass membrane protein</topology>
    </subcellularLocation>
</comment>
<feature type="transmembrane region" description="Helical" evidence="5">
    <location>
        <begin position="184"/>
        <end position="201"/>
    </location>
</feature>
<keyword evidence="4 5" id="KW-0472">Membrane</keyword>
<gene>
    <name evidence="6" type="ORF">CENA302_12100</name>
</gene>
<evidence type="ECO:0000256" key="2">
    <source>
        <dbReference type="ARBA" id="ARBA00022692"/>
    </source>
</evidence>
<dbReference type="GO" id="GO:0005576">
    <property type="term" value="C:extracellular region"/>
    <property type="evidence" value="ECO:0007669"/>
    <property type="project" value="TreeGrafter"/>
</dbReference>
<dbReference type="Proteomes" id="UP000190056">
    <property type="component" value="Unassembled WGS sequence"/>
</dbReference>
<dbReference type="InterPro" id="IPR005372">
    <property type="entry name" value="UPF0182"/>
</dbReference>
<feature type="transmembrane region" description="Helical" evidence="5">
    <location>
        <begin position="208"/>
        <end position="232"/>
    </location>
</feature>
<accession>A0A9Q5W899</accession>
<protein>
    <recommendedName>
        <fullName evidence="5">UPF0182 protein CENA302_12100</fullName>
    </recommendedName>
</protein>
<sequence>MFWKWCVKVIIVFLGLWLGLDLACSLGAEIFWFQEVGYLPNLLVRLITQGMIWVIITGTSIIYFWGNLSLAKKWQYPQELKMDPAITGKNKLSTRIKKFLSPQYPQLYQPEHIETGTQRIKFIWLLPLTFGLSLLIGIILIWYGELVISYWRNPSTLIDDLSDLTIVFRSEIIPRILIRIISQFRYFILALGIGIAILVYGEFLLWAIAIIISCGFGWLACQRWNTVLLYFYPTAFNQTEPLFGKDISFYVFSLPVAEILCFWFLGLCVYGIISVALTYLLSGNSLSQGIFPGFAPKQKRHLFTLAGGMMLGLGFSYWLGRYQLVYSPRGVSFGASFTDVHFQLPANTILCVGGVILAFYLLWQSLVWHRKSPHHQWAIYGLGIYAGLIILTDWMIPNIMQYLVVQPNELEREKPYIERTIALTRQAFDLDSIDAQIFNPQQNLTKSDLKANDLTIRNIRLWDQEPLLKTNRQLQQIRPYYRFPDADIDRYMIKKEITTETQTQPQTVPEKRQVLIAARELDYDAVPSQAQTWVNRSLVYTHGYGFTISPVNTAAPGGLPEYFVKDISGNGKALTTANAAIDQSIPIGEPRIYYGEISNTHVMTGTRVKELDYPSGADNIYNTYDGQGGITIGSGWKRWLFAMYFKDWPMIFTRDFLPETKILFRRNISQRIQAIAPFLRFDSEPYLVAADGNLNDKDQQITDSKNYLYWVIDGYTTSSSYPYSDRNKNGINYIRNSVKVIIDAYNGTVRFYIAKPEDPLITTWSRIFPKMFQPLINMPENLRSHVRYPVDLFKIQSERLMTYHVINPQVFYNREDQWQIPNEIYSGEPRQVEPYYLITSLPSVPFEEFILLLPYTPKQRTNLIAWLAARSDGENYGKLLLYNFPKERLIYGPEQIEARINQDPIISQQISLWNRQGSKAVQGNLLIIPIQKSLLYVEPIYLEATQNSLPTLARVIVAYENRIVMAQNLEAALEAIFRPEVTPAPPIIRPVEEEGIPPQG</sequence>
<keyword evidence="1 5" id="KW-1003">Cell membrane</keyword>
<dbReference type="PANTHER" id="PTHR39344:SF1">
    <property type="entry name" value="UPF0182 PROTEIN SLL1060"/>
    <property type="match status" value="1"/>
</dbReference>
<dbReference type="GO" id="GO:0005886">
    <property type="term" value="C:plasma membrane"/>
    <property type="evidence" value="ECO:0007669"/>
    <property type="project" value="UniProtKB-SubCell"/>
</dbReference>
<dbReference type="RefSeq" id="WP_079291375.1">
    <property type="nucleotide sequence ID" value="NZ_MTPU01000053.1"/>
</dbReference>
<feature type="transmembrane region" description="Helical" evidence="5">
    <location>
        <begin position="302"/>
        <end position="320"/>
    </location>
</feature>
<keyword evidence="2 5" id="KW-0812">Transmembrane</keyword>
<dbReference type="NCBIfam" id="NF002707">
    <property type="entry name" value="PRK02509.1"/>
    <property type="match status" value="1"/>
</dbReference>
<dbReference type="EMBL" id="MTPU01000053">
    <property type="protein sequence ID" value="OPH09104.1"/>
    <property type="molecule type" value="Genomic_DNA"/>
</dbReference>
<keyword evidence="3 5" id="KW-1133">Transmembrane helix</keyword>
<feature type="transmembrane region" description="Helical" evidence="5">
    <location>
        <begin position="375"/>
        <end position="396"/>
    </location>
</feature>
<name>A0A9Q5W899_9CYAN</name>
<evidence type="ECO:0000313" key="6">
    <source>
        <dbReference type="EMBL" id="OPH09104.1"/>
    </source>
</evidence>
<evidence type="ECO:0000256" key="5">
    <source>
        <dbReference type="HAMAP-Rule" id="MF_01600"/>
    </source>
</evidence>
<dbReference type="Pfam" id="PF03699">
    <property type="entry name" value="UPF0182"/>
    <property type="match status" value="1"/>
</dbReference>
<dbReference type="HAMAP" id="MF_01600">
    <property type="entry name" value="UPF0182"/>
    <property type="match status" value="1"/>
</dbReference>
<dbReference type="PANTHER" id="PTHR39344">
    <property type="entry name" value="UPF0182 PROTEIN SLL1060"/>
    <property type="match status" value="1"/>
</dbReference>
<reference evidence="6 7" key="1">
    <citation type="submission" date="2017-01" db="EMBL/GenBank/DDBJ databases">
        <authorList>
            <person name="Abreu V.A."/>
            <person name="Popin R.V."/>
            <person name="Rigonato J."/>
            <person name="Andreote A.P."/>
            <person name="Schaker P.C."/>
            <person name="Hoff-Risseti C."/>
            <person name="Alvarenga D.O."/>
            <person name="Varani A.M."/>
            <person name="Fiore M.F."/>
        </authorList>
    </citation>
    <scope>NUCLEOTIDE SEQUENCE [LARGE SCALE GENOMIC DNA]</scope>
    <source>
        <strain evidence="6 7">CENA302</strain>
    </source>
</reference>
<feature type="transmembrane region" description="Helical" evidence="5">
    <location>
        <begin position="340"/>
        <end position="363"/>
    </location>
</feature>
<comment type="caution">
    <text evidence="6">The sequence shown here is derived from an EMBL/GenBank/DDBJ whole genome shotgun (WGS) entry which is preliminary data.</text>
</comment>
<proteinExistence type="inferred from homology"/>
<feature type="transmembrane region" description="Helical" evidence="5">
    <location>
        <begin position="122"/>
        <end position="143"/>
    </location>
</feature>
<feature type="transmembrane region" description="Helical" evidence="5">
    <location>
        <begin position="252"/>
        <end position="281"/>
    </location>
</feature>
<evidence type="ECO:0000256" key="4">
    <source>
        <dbReference type="ARBA" id="ARBA00023136"/>
    </source>
</evidence>
<evidence type="ECO:0000256" key="1">
    <source>
        <dbReference type="ARBA" id="ARBA00022475"/>
    </source>
</evidence>